<reference evidence="1" key="1">
    <citation type="submission" date="2020-05" db="EMBL/GenBank/DDBJ databases">
        <title>Phylogenomic resolution of chytrid fungi.</title>
        <authorList>
            <person name="Stajich J.E."/>
            <person name="Amses K."/>
            <person name="Simmons R."/>
            <person name="Seto K."/>
            <person name="Myers J."/>
            <person name="Bonds A."/>
            <person name="Quandt C.A."/>
            <person name="Barry K."/>
            <person name="Liu P."/>
            <person name="Grigoriev I."/>
            <person name="Longcore J.E."/>
            <person name="James T.Y."/>
        </authorList>
    </citation>
    <scope>NUCLEOTIDE SEQUENCE</scope>
    <source>
        <strain evidence="1">JEL0476</strain>
    </source>
</reference>
<dbReference type="Proteomes" id="UP001211065">
    <property type="component" value="Unassembled WGS sequence"/>
</dbReference>
<dbReference type="EMBL" id="JADGJW010000328">
    <property type="protein sequence ID" value="KAJ3219736.1"/>
    <property type="molecule type" value="Genomic_DNA"/>
</dbReference>
<proteinExistence type="predicted"/>
<organism evidence="1 2">
    <name type="scientific">Clydaea vesicula</name>
    <dbReference type="NCBI Taxonomy" id="447962"/>
    <lineage>
        <taxon>Eukaryota</taxon>
        <taxon>Fungi</taxon>
        <taxon>Fungi incertae sedis</taxon>
        <taxon>Chytridiomycota</taxon>
        <taxon>Chytridiomycota incertae sedis</taxon>
        <taxon>Chytridiomycetes</taxon>
        <taxon>Lobulomycetales</taxon>
        <taxon>Lobulomycetaceae</taxon>
        <taxon>Clydaea</taxon>
    </lineage>
</organism>
<accession>A0AAD5XVJ2</accession>
<comment type="caution">
    <text evidence="1">The sequence shown here is derived from an EMBL/GenBank/DDBJ whole genome shotgun (WGS) entry which is preliminary data.</text>
</comment>
<dbReference type="AlphaFoldDB" id="A0AAD5XVJ2"/>
<name>A0AAD5XVJ2_9FUNG</name>
<keyword evidence="2" id="KW-1185">Reference proteome</keyword>
<evidence type="ECO:0000313" key="2">
    <source>
        <dbReference type="Proteomes" id="UP001211065"/>
    </source>
</evidence>
<protein>
    <submittedName>
        <fullName evidence="1">Uncharacterized protein</fullName>
    </submittedName>
</protein>
<evidence type="ECO:0000313" key="1">
    <source>
        <dbReference type="EMBL" id="KAJ3219736.1"/>
    </source>
</evidence>
<gene>
    <name evidence="1" type="ORF">HK099_004576</name>
</gene>
<sequence>MSVSRLNLSNKVDEIPIKVFRNRSSRAKVSNAYTFKHNISDMNEVAVTRIQQCKQLYESYKRQIELQDMNLSSCVENFRFSTWSTCGKMTIEEKEIHTSISAAFMNIANEDIYILNSRLELVLGRWKYGDKLMLDVGLTEPAISTATLNAEDISSEMVANALKQINTTSSSSSGSNSVKLTYQNGKPILVGKYSFAVVQIIRDNFYKLPKRRINFIGISSSSINSTILYKGNVIICTPTYKTLMLLRRVSSKMCVSELYNGTLRLSLKMGIETEGTYLRIDSCGVIGANGKASIIPKLFTLLRDILLCVMNDERLLSSYILSLQICS</sequence>